<organism evidence="2 3">
    <name type="scientific">Septoria linicola</name>
    <dbReference type="NCBI Taxonomy" id="215465"/>
    <lineage>
        <taxon>Eukaryota</taxon>
        <taxon>Fungi</taxon>
        <taxon>Dikarya</taxon>
        <taxon>Ascomycota</taxon>
        <taxon>Pezizomycotina</taxon>
        <taxon>Dothideomycetes</taxon>
        <taxon>Dothideomycetidae</taxon>
        <taxon>Mycosphaerellales</taxon>
        <taxon>Mycosphaerellaceae</taxon>
        <taxon>Septoria</taxon>
    </lineage>
</organism>
<gene>
    <name evidence="2" type="ORF">Slin15195_G001310</name>
</gene>
<dbReference type="EMBL" id="CP099418">
    <property type="protein sequence ID" value="USW46812.1"/>
    <property type="molecule type" value="Genomic_DNA"/>
</dbReference>
<accession>A0A9Q9AIN8</accession>
<dbReference type="AlphaFoldDB" id="A0A9Q9AIN8"/>
<feature type="region of interest" description="Disordered" evidence="1">
    <location>
        <begin position="1"/>
        <end position="31"/>
    </location>
</feature>
<sequence>MQNVYQLPNTPLEETKAMDQQERSTSPTPSDMRFEYMDATFDFPLPAAIQNHPPTDSVLGDNVGSEERTPWRAANHRTTASTCNSSVSRSDTASSIVAPSSLASTALTRPTTSMSMIRKARDVKSDQETEIEMVSKEQFGYWNASFVTRIPATAALCGTVLLTAKMPHRQAAESVTSSQYSAGHAATAAAEFAAELYSATSPDEIVRSVRRRGLGSAALMLKASLDTAQVPGIPLKNAMAMFKKAKQSEEKDHHKLWAHVLKQLKKMPQDRLVLVMFLVCVARKLQRRNVTIGGQEPSLYLLQVLWPSSLAVNHDPLVAQNLSRLLVSHFDEFPADFPTKLEAINYRFASGKRYNMLGLMADKKDQTGPGGVKEIAATEHRRVSQW</sequence>
<evidence type="ECO:0000313" key="3">
    <source>
        <dbReference type="Proteomes" id="UP001056384"/>
    </source>
</evidence>
<feature type="region of interest" description="Disordered" evidence="1">
    <location>
        <begin position="53"/>
        <end position="91"/>
    </location>
</feature>
<protein>
    <submittedName>
        <fullName evidence="2">Uncharacterized protein</fullName>
    </submittedName>
</protein>
<feature type="compositionally biased region" description="Basic and acidic residues" evidence="1">
    <location>
        <begin position="13"/>
        <end position="22"/>
    </location>
</feature>
<evidence type="ECO:0000256" key="1">
    <source>
        <dbReference type="SAM" id="MobiDB-lite"/>
    </source>
</evidence>
<proteinExistence type="predicted"/>
<name>A0A9Q9AIN8_9PEZI</name>
<dbReference type="OrthoDB" id="3641845at2759"/>
<keyword evidence="3" id="KW-1185">Reference proteome</keyword>
<feature type="compositionally biased region" description="Polar residues" evidence="1">
    <location>
        <begin position="76"/>
        <end position="91"/>
    </location>
</feature>
<reference evidence="2" key="1">
    <citation type="submission" date="2022-06" db="EMBL/GenBank/DDBJ databases">
        <title>Complete genome sequences of two strains of the flax pathogen Septoria linicola.</title>
        <authorList>
            <person name="Lapalu N."/>
            <person name="Simon A."/>
            <person name="Demenou B."/>
            <person name="Paumier D."/>
            <person name="Guillot M.-P."/>
            <person name="Gout L."/>
            <person name="Valade R."/>
        </authorList>
    </citation>
    <scope>NUCLEOTIDE SEQUENCE</scope>
    <source>
        <strain evidence="2">SE15195</strain>
    </source>
</reference>
<dbReference type="Proteomes" id="UP001056384">
    <property type="component" value="Chromosome 1"/>
</dbReference>
<evidence type="ECO:0000313" key="2">
    <source>
        <dbReference type="EMBL" id="USW46812.1"/>
    </source>
</evidence>